<protein>
    <submittedName>
        <fullName evidence="2">Uncharacterized protein</fullName>
    </submittedName>
</protein>
<sequence>MNFIEKIISENFSDFDKLDASENFITYKSNFKINEPLIDEELFKNALIKIHKILYKEFYKKFNYAKLICKIGLNNPISISLNDSVLSALNITEIKDSFFSFDNSTDDIEFEFDISKEKAKTNYILSLDCFFDYINSLNYEEALIKWSFISYNDNPVSFLFWEECNNFHSKTINFYHIKESFLSNKECFDREKYISKRDKISYFKNNKEINLLPLDFAFNEKIPSQYKDYFEKLELILLSAYLADSSEIDGDFLSYRLKGYKLISEKVNIDEISTKSLDELYSIFIWTYNDGNFIDKIGLARNIITIHSNDNSIFSVEAGTLNSLSSGYDIYLKDNVKQYIEIKNKLSEFIVAQSDKSIEITKNMYAGLKLTLWTLITFFMVNFISKIFKLDNSTLFFSDQAFAISIVFIVISFIYLLISWFEVNSDINNMEERFNLIEQRYKDLLNEKDLEKALKKDAVFNQQSKWIKEKRRMYTFFWCFINLIFFITAWAFWYHF</sequence>
<name>N8YGL9_ACIGI</name>
<dbReference type="eggNOG" id="ENOG502ZAKU">
    <property type="taxonomic scope" value="Bacteria"/>
</dbReference>
<organism evidence="2 3">
    <name type="scientific">Acinetobacter guillouiae NIPH 991</name>
    <dbReference type="NCBI Taxonomy" id="1217656"/>
    <lineage>
        <taxon>Bacteria</taxon>
        <taxon>Pseudomonadati</taxon>
        <taxon>Pseudomonadota</taxon>
        <taxon>Gammaproteobacteria</taxon>
        <taxon>Moraxellales</taxon>
        <taxon>Moraxellaceae</taxon>
        <taxon>Acinetobacter</taxon>
    </lineage>
</organism>
<feature type="transmembrane region" description="Helical" evidence="1">
    <location>
        <begin position="473"/>
        <end position="493"/>
    </location>
</feature>
<dbReference type="PATRIC" id="fig|1217656.3.peg.1698"/>
<keyword evidence="1" id="KW-0812">Transmembrane</keyword>
<keyword evidence="3" id="KW-1185">Reference proteome</keyword>
<proteinExistence type="predicted"/>
<keyword evidence="1" id="KW-1133">Transmembrane helix</keyword>
<evidence type="ECO:0000313" key="3">
    <source>
        <dbReference type="Proteomes" id="UP000013148"/>
    </source>
</evidence>
<feature type="transmembrane region" description="Helical" evidence="1">
    <location>
        <begin position="400"/>
        <end position="421"/>
    </location>
</feature>
<evidence type="ECO:0000313" key="2">
    <source>
        <dbReference type="EMBL" id="ENV18410.1"/>
    </source>
</evidence>
<keyword evidence="1" id="KW-0472">Membrane</keyword>
<feature type="transmembrane region" description="Helical" evidence="1">
    <location>
        <begin position="370"/>
        <end position="388"/>
    </location>
</feature>
<accession>N8YGL9</accession>
<dbReference type="EMBL" id="APPJ01000009">
    <property type="protein sequence ID" value="ENV18410.1"/>
    <property type="molecule type" value="Genomic_DNA"/>
</dbReference>
<dbReference type="Proteomes" id="UP000013148">
    <property type="component" value="Unassembled WGS sequence"/>
</dbReference>
<comment type="caution">
    <text evidence="2">The sequence shown here is derived from an EMBL/GenBank/DDBJ whole genome shotgun (WGS) entry which is preliminary data.</text>
</comment>
<evidence type="ECO:0000256" key="1">
    <source>
        <dbReference type="SAM" id="Phobius"/>
    </source>
</evidence>
<dbReference type="RefSeq" id="WP_004819274.1">
    <property type="nucleotide sequence ID" value="NZ_KB849456.1"/>
</dbReference>
<gene>
    <name evidence="2" type="ORF">F964_01735</name>
</gene>
<dbReference type="HOGENOM" id="CLU_042634_0_0_6"/>
<reference evidence="2 3" key="1">
    <citation type="submission" date="2013-02" db="EMBL/GenBank/DDBJ databases">
        <title>The Genome Sequence of Acinetobacter guillouiae NIPH 991.</title>
        <authorList>
            <consortium name="The Broad Institute Genome Sequencing Platform"/>
            <consortium name="The Broad Institute Genome Sequencing Center for Infectious Disease"/>
            <person name="Cerqueira G."/>
            <person name="Feldgarden M."/>
            <person name="Courvalin P."/>
            <person name="Perichon B."/>
            <person name="Grillot-Courvalin C."/>
            <person name="Clermont D."/>
            <person name="Rocha E."/>
            <person name="Yoon E.-J."/>
            <person name="Nemec A."/>
            <person name="Walker B."/>
            <person name="Young S.K."/>
            <person name="Zeng Q."/>
            <person name="Gargeya S."/>
            <person name="Fitzgerald M."/>
            <person name="Haas B."/>
            <person name="Abouelleil A."/>
            <person name="Alvarado L."/>
            <person name="Arachchi H.M."/>
            <person name="Berlin A.M."/>
            <person name="Chapman S.B."/>
            <person name="Dewar J."/>
            <person name="Goldberg J."/>
            <person name="Griggs A."/>
            <person name="Gujja S."/>
            <person name="Hansen M."/>
            <person name="Howarth C."/>
            <person name="Imamovic A."/>
            <person name="Larimer J."/>
            <person name="McCowan C."/>
            <person name="Murphy C."/>
            <person name="Neiman D."/>
            <person name="Pearson M."/>
            <person name="Priest M."/>
            <person name="Roberts A."/>
            <person name="Saif S."/>
            <person name="Shea T."/>
            <person name="Sisk P."/>
            <person name="Sykes S."/>
            <person name="Wortman J."/>
            <person name="Nusbaum C."/>
            <person name="Birren B."/>
        </authorList>
    </citation>
    <scope>NUCLEOTIDE SEQUENCE [LARGE SCALE GENOMIC DNA]</scope>
    <source>
        <strain evidence="2 3">NIPH 991</strain>
    </source>
</reference>
<dbReference type="AlphaFoldDB" id="N8YGL9"/>